<dbReference type="GO" id="GO:0005524">
    <property type="term" value="F:ATP binding"/>
    <property type="evidence" value="ECO:0007669"/>
    <property type="project" value="UniProtKB-UniRule"/>
</dbReference>
<dbReference type="GO" id="GO:0036431">
    <property type="term" value="F:dCMP kinase activity"/>
    <property type="evidence" value="ECO:0007669"/>
    <property type="project" value="InterPro"/>
</dbReference>
<gene>
    <name evidence="8" type="primary">cmk</name>
    <name evidence="10" type="ORF">UBAL3_95320017</name>
</gene>
<evidence type="ECO:0000256" key="6">
    <source>
        <dbReference type="ARBA" id="ARBA00047615"/>
    </source>
</evidence>
<dbReference type="PANTHER" id="PTHR21299">
    <property type="entry name" value="CYTIDYLATE KINASE/PANTOATE-BETA-ALANINE LIGASE"/>
    <property type="match status" value="1"/>
</dbReference>
<dbReference type="GO" id="GO:0036430">
    <property type="term" value="F:CMP kinase activity"/>
    <property type="evidence" value="ECO:0007669"/>
    <property type="project" value="RHEA"/>
</dbReference>
<protein>
    <recommendedName>
        <fullName evidence="8">Cytidylate kinase</fullName>
        <shortName evidence="8">CK</shortName>
        <ecNumber evidence="8">2.7.4.25</ecNumber>
    </recommendedName>
    <alternativeName>
        <fullName evidence="8">Cytidine monophosphate kinase</fullName>
        <shortName evidence="8">CMP kinase</shortName>
    </alternativeName>
</protein>
<proteinExistence type="inferred from homology"/>
<dbReference type="HAMAP" id="MF_00238">
    <property type="entry name" value="Cytidyl_kinase_type1"/>
    <property type="match status" value="1"/>
</dbReference>
<name>C6HZG0_9BACT</name>
<keyword evidence="11" id="KW-1185">Reference proteome</keyword>
<dbReference type="InterPro" id="IPR027417">
    <property type="entry name" value="P-loop_NTPase"/>
</dbReference>
<feature type="domain" description="Cytidylate kinase" evidence="9">
    <location>
        <begin position="12"/>
        <end position="225"/>
    </location>
</feature>
<evidence type="ECO:0000256" key="1">
    <source>
        <dbReference type="ARBA" id="ARBA00009427"/>
    </source>
</evidence>
<evidence type="ECO:0000259" key="9">
    <source>
        <dbReference type="Pfam" id="PF02224"/>
    </source>
</evidence>
<dbReference type="EC" id="2.7.4.25" evidence="8"/>
<keyword evidence="4 8" id="KW-0418">Kinase</keyword>
<keyword evidence="5 8" id="KW-0067">ATP-binding</keyword>
<evidence type="ECO:0000313" key="11">
    <source>
        <dbReference type="Proteomes" id="UP000009374"/>
    </source>
</evidence>
<comment type="similarity">
    <text evidence="1 8">Belongs to the cytidylate kinase family. Type 1 subfamily.</text>
</comment>
<keyword evidence="3 8" id="KW-0547">Nucleotide-binding</keyword>
<evidence type="ECO:0000256" key="7">
    <source>
        <dbReference type="ARBA" id="ARBA00048478"/>
    </source>
</evidence>
<evidence type="ECO:0000256" key="4">
    <source>
        <dbReference type="ARBA" id="ARBA00022777"/>
    </source>
</evidence>
<dbReference type="GO" id="GO:0006220">
    <property type="term" value="P:pyrimidine nucleotide metabolic process"/>
    <property type="evidence" value="ECO:0007669"/>
    <property type="project" value="UniProtKB-UniRule"/>
</dbReference>
<dbReference type="PANTHER" id="PTHR21299:SF2">
    <property type="entry name" value="CYTIDYLATE KINASE"/>
    <property type="match status" value="1"/>
</dbReference>
<dbReference type="Pfam" id="PF02224">
    <property type="entry name" value="Cytidylate_kin"/>
    <property type="match status" value="1"/>
</dbReference>
<evidence type="ECO:0000313" key="10">
    <source>
        <dbReference type="EMBL" id="EES51982.1"/>
    </source>
</evidence>
<dbReference type="SUPFAM" id="SSF52540">
    <property type="entry name" value="P-loop containing nucleoside triphosphate hydrolases"/>
    <property type="match status" value="1"/>
</dbReference>
<keyword evidence="8" id="KW-0963">Cytoplasm</keyword>
<dbReference type="Gene3D" id="3.40.50.300">
    <property type="entry name" value="P-loop containing nucleotide triphosphate hydrolases"/>
    <property type="match status" value="1"/>
</dbReference>
<dbReference type="NCBIfam" id="TIGR00017">
    <property type="entry name" value="cmk"/>
    <property type="match status" value="1"/>
</dbReference>
<dbReference type="Proteomes" id="UP000009374">
    <property type="component" value="Unassembled WGS sequence"/>
</dbReference>
<evidence type="ECO:0000256" key="2">
    <source>
        <dbReference type="ARBA" id="ARBA00022679"/>
    </source>
</evidence>
<evidence type="ECO:0000256" key="8">
    <source>
        <dbReference type="HAMAP-Rule" id="MF_00238"/>
    </source>
</evidence>
<evidence type="ECO:0000256" key="5">
    <source>
        <dbReference type="ARBA" id="ARBA00022840"/>
    </source>
</evidence>
<dbReference type="AlphaFoldDB" id="C6HZG0"/>
<dbReference type="GO" id="GO:0015949">
    <property type="term" value="P:nucleobase-containing small molecule interconversion"/>
    <property type="evidence" value="ECO:0007669"/>
    <property type="project" value="TreeGrafter"/>
</dbReference>
<sequence>MTTTVPTLVEAVAIDGPASSGKSTLAREVAKRLGYAFVDTGSLYRAVALALDRAGAGESPEDDPRLVVALAACSVALDPTPSGVRVFLSGEEVTPLLREERLGRIASRVSAFPAVRQALFGLQRSLAAAGRIVMDGRDIGTVILPEARLKIFLVADPEVRAKRRLLDLERSGQKASLETVLSDILQRDERDRSRKIAPLVPAPDALVLDTSHMTISEAVDWIVDRYR</sequence>
<comment type="catalytic activity">
    <reaction evidence="7 8">
        <text>CMP + ATP = CDP + ADP</text>
        <dbReference type="Rhea" id="RHEA:11600"/>
        <dbReference type="ChEBI" id="CHEBI:30616"/>
        <dbReference type="ChEBI" id="CHEBI:58069"/>
        <dbReference type="ChEBI" id="CHEBI:60377"/>
        <dbReference type="ChEBI" id="CHEBI:456216"/>
        <dbReference type="EC" id="2.7.4.25"/>
    </reaction>
</comment>
<dbReference type="EMBL" id="GG693882">
    <property type="protein sequence ID" value="EES51982.1"/>
    <property type="molecule type" value="Genomic_DNA"/>
</dbReference>
<keyword evidence="2 8" id="KW-0808">Transferase</keyword>
<dbReference type="CDD" id="cd02020">
    <property type="entry name" value="CMPK"/>
    <property type="match status" value="1"/>
</dbReference>
<feature type="binding site" evidence="8">
    <location>
        <begin position="16"/>
        <end position="24"/>
    </location>
    <ligand>
        <name>ATP</name>
        <dbReference type="ChEBI" id="CHEBI:30616"/>
    </ligand>
</feature>
<organism evidence="10 11">
    <name type="scientific">Leptospirillum ferrodiazotrophum</name>
    <dbReference type="NCBI Taxonomy" id="412449"/>
    <lineage>
        <taxon>Bacteria</taxon>
        <taxon>Pseudomonadati</taxon>
        <taxon>Nitrospirota</taxon>
        <taxon>Nitrospiria</taxon>
        <taxon>Nitrospirales</taxon>
        <taxon>Nitrospiraceae</taxon>
        <taxon>Leptospirillum</taxon>
    </lineage>
</organism>
<comment type="subcellular location">
    <subcellularLocation>
        <location evidence="8">Cytoplasm</location>
    </subcellularLocation>
</comment>
<dbReference type="GO" id="GO:0005829">
    <property type="term" value="C:cytosol"/>
    <property type="evidence" value="ECO:0007669"/>
    <property type="project" value="TreeGrafter"/>
</dbReference>
<accession>C6HZG0</accession>
<comment type="catalytic activity">
    <reaction evidence="6 8">
        <text>dCMP + ATP = dCDP + ADP</text>
        <dbReference type="Rhea" id="RHEA:25094"/>
        <dbReference type="ChEBI" id="CHEBI:30616"/>
        <dbReference type="ChEBI" id="CHEBI:57566"/>
        <dbReference type="ChEBI" id="CHEBI:58593"/>
        <dbReference type="ChEBI" id="CHEBI:456216"/>
        <dbReference type="EC" id="2.7.4.25"/>
    </reaction>
</comment>
<dbReference type="InterPro" id="IPR003136">
    <property type="entry name" value="Cytidylate_kin"/>
</dbReference>
<evidence type="ECO:0000256" key="3">
    <source>
        <dbReference type="ARBA" id="ARBA00022741"/>
    </source>
</evidence>
<reference evidence="10 11" key="1">
    <citation type="journal article" date="2009" name="Appl. Environ. Microbiol.">
        <title>Community genomic and proteomic analyses of chemoautotrophic iron-oxidizing "Leptospirillum rubarum" (Group II) and "Leptospirillum ferrodiazotrophum" (Group III) bacteria in acid mine drainage biofilms.</title>
        <authorList>
            <person name="Goltsman D.S."/>
            <person name="Denef V.J."/>
            <person name="Singer S.W."/>
            <person name="VerBerkmoes N.C."/>
            <person name="Lefsrud M."/>
            <person name="Mueller R.S."/>
            <person name="Dick G.J."/>
            <person name="Sun C.L."/>
            <person name="Wheeler K.E."/>
            <person name="Zemla A."/>
            <person name="Baker B.J."/>
            <person name="Hauser L."/>
            <person name="Land M."/>
            <person name="Shah M.B."/>
            <person name="Thelen M.P."/>
            <person name="Hettich R.L."/>
            <person name="Banfield J.F."/>
        </authorList>
    </citation>
    <scope>NUCLEOTIDE SEQUENCE [LARGE SCALE GENOMIC DNA]</scope>
</reference>
<dbReference type="InterPro" id="IPR011994">
    <property type="entry name" value="Cytidylate_kinase_dom"/>
</dbReference>